<feature type="transmembrane region" description="Helical" evidence="7">
    <location>
        <begin position="111"/>
        <end position="131"/>
    </location>
</feature>
<evidence type="ECO:0000256" key="2">
    <source>
        <dbReference type="ARBA" id="ARBA00006386"/>
    </source>
</evidence>
<evidence type="ECO:0000313" key="9">
    <source>
        <dbReference type="EMBL" id="SCP99508.1"/>
    </source>
</evidence>
<keyword evidence="4 7" id="KW-0812">Transmembrane</keyword>
<dbReference type="InterPro" id="IPR005524">
    <property type="entry name" value="DUF318"/>
</dbReference>
<comment type="subcellular location">
    <subcellularLocation>
        <location evidence="1">Cell membrane</location>
        <topology evidence="1">Multi-pass membrane protein</topology>
    </subcellularLocation>
</comment>
<keyword evidence="6 7" id="KW-0472">Membrane</keyword>
<dbReference type="InterPro" id="IPR017896">
    <property type="entry name" value="4Fe4S_Fe-S-bd"/>
</dbReference>
<dbReference type="Pfam" id="PF03773">
    <property type="entry name" value="ArsP_1"/>
    <property type="match status" value="1"/>
</dbReference>
<keyword evidence="10" id="KW-1185">Reference proteome</keyword>
<dbReference type="SUPFAM" id="SSF54862">
    <property type="entry name" value="4Fe-4S ferredoxins"/>
    <property type="match status" value="1"/>
</dbReference>
<sequence length="242" mass="26786">MKIMAIIKKNKLIVFVAAAYGILLLASPDQALQSWRNSIYYLIEMLQVLPVIFLLTVVIEVLVPKEMITQGFGEKSGLKGNLLSLLLGSISAGPVYAAFPISKILLNKGASITNIVIILSSWAVIKIPMLANEVKFLGVKFMGIRWIMTVISIFVMGYLMALFVKTKDLPKPEMGSRENVLEIKQEYCIGCGICAKLLPEYYEIRDKKAVVKKMPQGKLQEAAIVETADKCPTKAIVLSMDE</sequence>
<evidence type="ECO:0000256" key="4">
    <source>
        <dbReference type="ARBA" id="ARBA00022692"/>
    </source>
</evidence>
<dbReference type="OrthoDB" id="9798408at2"/>
<evidence type="ECO:0000313" key="10">
    <source>
        <dbReference type="Proteomes" id="UP000199315"/>
    </source>
</evidence>
<feature type="transmembrane region" description="Helical" evidence="7">
    <location>
        <begin position="143"/>
        <end position="164"/>
    </location>
</feature>
<reference evidence="9 10" key="1">
    <citation type="submission" date="2016-09" db="EMBL/GenBank/DDBJ databases">
        <authorList>
            <person name="Capua I."/>
            <person name="De Benedictis P."/>
            <person name="Joannis T."/>
            <person name="Lombin L.H."/>
            <person name="Cattoli G."/>
        </authorList>
    </citation>
    <scope>NUCLEOTIDE SEQUENCE [LARGE SCALE GENOMIC DNA]</scope>
    <source>
        <strain evidence="9 10">GluBS11</strain>
    </source>
</reference>
<evidence type="ECO:0000256" key="3">
    <source>
        <dbReference type="ARBA" id="ARBA00022475"/>
    </source>
</evidence>
<dbReference type="Pfam" id="PF13370">
    <property type="entry name" value="Fer4_13"/>
    <property type="match status" value="1"/>
</dbReference>
<dbReference type="Gene3D" id="3.30.70.20">
    <property type="match status" value="1"/>
</dbReference>
<dbReference type="STRING" id="1619234.SAMN05421730_10446"/>
<dbReference type="Proteomes" id="UP000199315">
    <property type="component" value="Unassembled WGS sequence"/>
</dbReference>
<feature type="domain" description="4Fe-4S ferredoxin-type" evidence="8">
    <location>
        <begin position="179"/>
        <end position="207"/>
    </location>
</feature>
<evidence type="ECO:0000259" key="8">
    <source>
        <dbReference type="PROSITE" id="PS51379"/>
    </source>
</evidence>
<keyword evidence="5 7" id="KW-1133">Transmembrane helix</keyword>
<dbReference type="RefSeq" id="WP_091236842.1">
    <property type="nucleotide sequence ID" value="NZ_FMKA01000044.1"/>
</dbReference>
<comment type="similarity">
    <text evidence="2">Belongs to the UPF0718 family.</text>
</comment>
<gene>
    <name evidence="9" type="ORF">SAMN05421730_10446</name>
</gene>
<accession>A0A1D3TYG9</accession>
<feature type="transmembrane region" description="Helical" evidence="7">
    <location>
        <begin position="38"/>
        <end position="62"/>
    </location>
</feature>
<name>A0A1D3TYG9_9FIRM</name>
<dbReference type="AlphaFoldDB" id="A0A1D3TYG9"/>
<dbReference type="GO" id="GO:0005886">
    <property type="term" value="C:plasma membrane"/>
    <property type="evidence" value="ECO:0007669"/>
    <property type="project" value="UniProtKB-SubCell"/>
</dbReference>
<dbReference type="PROSITE" id="PS51379">
    <property type="entry name" value="4FE4S_FER_2"/>
    <property type="match status" value="1"/>
</dbReference>
<evidence type="ECO:0000256" key="7">
    <source>
        <dbReference type="SAM" id="Phobius"/>
    </source>
</evidence>
<proteinExistence type="inferred from homology"/>
<evidence type="ECO:0000256" key="1">
    <source>
        <dbReference type="ARBA" id="ARBA00004651"/>
    </source>
</evidence>
<keyword evidence="3" id="KW-1003">Cell membrane</keyword>
<evidence type="ECO:0000256" key="6">
    <source>
        <dbReference type="ARBA" id="ARBA00023136"/>
    </source>
</evidence>
<protein>
    <submittedName>
        <fullName evidence="9">4Fe-4S single cluster domain of Ferredoxin I</fullName>
    </submittedName>
</protein>
<organism evidence="9 10">
    <name type="scientific">Anaerobium acetethylicum</name>
    <dbReference type="NCBI Taxonomy" id="1619234"/>
    <lineage>
        <taxon>Bacteria</taxon>
        <taxon>Bacillati</taxon>
        <taxon>Bacillota</taxon>
        <taxon>Clostridia</taxon>
        <taxon>Lachnospirales</taxon>
        <taxon>Lachnospiraceae</taxon>
        <taxon>Anaerobium</taxon>
    </lineage>
</organism>
<evidence type="ECO:0000256" key="5">
    <source>
        <dbReference type="ARBA" id="ARBA00022989"/>
    </source>
</evidence>
<dbReference type="EMBL" id="FMKA01000044">
    <property type="protein sequence ID" value="SCP99508.1"/>
    <property type="molecule type" value="Genomic_DNA"/>
</dbReference>